<feature type="region of interest" description="Disordered" evidence="1">
    <location>
        <begin position="21"/>
        <end position="43"/>
    </location>
</feature>
<evidence type="ECO:0000313" key="2">
    <source>
        <dbReference type="EMBL" id="CAA0097714.1"/>
    </source>
</evidence>
<dbReference type="EMBL" id="CACSIO010000004">
    <property type="protein sequence ID" value="CAA0097714.1"/>
    <property type="molecule type" value="Genomic_DNA"/>
</dbReference>
<feature type="compositionally biased region" description="Polar residues" evidence="1">
    <location>
        <begin position="21"/>
        <end position="36"/>
    </location>
</feature>
<gene>
    <name evidence="3" type="ORF">OPDIPICF_02711</name>
    <name evidence="2" type="ORF">OPDIPICF_04131</name>
</gene>
<evidence type="ECO:0000256" key="1">
    <source>
        <dbReference type="SAM" id="MobiDB-lite"/>
    </source>
</evidence>
<name>A0A5S9QVF1_9GAMM</name>
<protein>
    <submittedName>
        <fullName evidence="3">Uncharacterized protein</fullName>
    </submittedName>
</protein>
<dbReference type="AlphaFoldDB" id="A0A5S9QVF1"/>
<organism evidence="3 4">
    <name type="scientific">BD1-7 clade bacterium</name>
    <dbReference type="NCBI Taxonomy" id="2029982"/>
    <lineage>
        <taxon>Bacteria</taxon>
        <taxon>Pseudomonadati</taxon>
        <taxon>Pseudomonadota</taxon>
        <taxon>Gammaproteobacteria</taxon>
        <taxon>Cellvibrionales</taxon>
        <taxon>Spongiibacteraceae</taxon>
        <taxon>BD1-7 clade</taxon>
    </lineage>
</organism>
<dbReference type="PROSITE" id="PS51257">
    <property type="entry name" value="PROKAR_LIPOPROTEIN"/>
    <property type="match status" value="1"/>
</dbReference>
<dbReference type="Proteomes" id="UP000441399">
    <property type="component" value="Unassembled WGS sequence"/>
</dbReference>
<proteinExistence type="predicted"/>
<sequence length="219" mass="24218">MIKYTATITLSIALAACTSENQSPTQNPSIANQQESTEAESTERQHLYELCQPQWQTTLTKALPANSQLTFVPARTKLDKTQTPWKLTIAAEVIQLPNATFYHASCSYKPEEQTLVINNDFTADDEYQSTLSNAINTVERESAIEKAIWYHNGTGSRILAAQANDDGSDRKGFAEYLCTQIEGYNIAPHPMVVIVRDISVSAVENANILGLSDCNIQFP</sequence>
<evidence type="ECO:0000313" key="4">
    <source>
        <dbReference type="Proteomes" id="UP000441399"/>
    </source>
</evidence>
<keyword evidence="4" id="KW-1185">Reference proteome</keyword>
<accession>A0A5S9QVF1</accession>
<dbReference type="EMBL" id="CACSIO010000045">
    <property type="protein sequence ID" value="CAA0122889.1"/>
    <property type="molecule type" value="Genomic_DNA"/>
</dbReference>
<evidence type="ECO:0000313" key="3">
    <source>
        <dbReference type="EMBL" id="CAA0122889.1"/>
    </source>
</evidence>
<reference evidence="3 4" key="1">
    <citation type="submission" date="2019-11" db="EMBL/GenBank/DDBJ databases">
        <authorList>
            <person name="Holert J."/>
        </authorList>
    </citation>
    <scope>NUCLEOTIDE SEQUENCE [LARGE SCALE GENOMIC DNA]</scope>
    <source>
        <strain evidence="3">SB11_3</strain>
    </source>
</reference>